<name>A0A0R3QHE9_9BILA</name>
<proteinExistence type="predicted"/>
<gene>
    <name evidence="1" type="ORF">BTMF_LOCUS5081</name>
</gene>
<reference evidence="3" key="1">
    <citation type="submission" date="2017-02" db="UniProtKB">
        <authorList>
            <consortium name="WormBaseParasite"/>
        </authorList>
    </citation>
    <scope>IDENTIFICATION</scope>
</reference>
<dbReference type="Proteomes" id="UP000280834">
    <property type="component" value="Unassembled WGS sequence"/>
</dbReference>
<dbReference type="WBParaSite" id="BTMF_0000581401-mRNA-1">
    <property type="protein sequence ID" value="BTMF_0000581401-mRNA-1"/>
    <property type="gene ID" value="BTMF_0000581401"/>
</dbReference>
<evidence type="ECO:0000313" key="2">
    <source>
        <dbReference type="Proteomes" id="UP000280834"/>
    </source>
</evidence>
<reference evidence="1 2" key="2">
    <citation type="submission" date="2018-11" db="EMBL/GenBank/DDBJ databases">
        <authorList>
            <consortium name="Pathogen Informatics"/>
        </authorList>
    </citation>
    <scope>NUCLEOTIDE SEQUENCE [LARGE SCALE GENOMIC DNA]</scope>
</reference>
<dbReference type="EMBL" id="UZAG01005301">
    <property type="protein sequence ID" value="VDO17656.1"/>
    <property type="molecule type" value="Genomic_DNA"/>
</dbReference>
<dbReference type="AlphaFoldDB" id="A0A0R3QHE9"/>
<organism evidence="3">
    <name type="scientific">Brugia timori</name>
    <dbReference type="NCBI Taxonomy" id="42155"/>
    <lineage>
        <taxon>Eukaryota</taxon>
        <taxon>Metazoa</taxon>
        <taxon>Ecdysozoa</taxon>
        <taxon>Nematoda</taxon>
        <taxon>Chromadorea</taxon>
        <taxon>Rhabditida</taxon>
        <taxon>Spirurina</taxon>
        <taxon>Spiruromorpha</taxon>
        <taxon>Filarioidea</taxon>
        <taxon>Onchocercidae</taxon>
        <taxon>Brugia</taxon>
    </lineage>
</organism>
<evidence type="ECO:0000313" key="1">
    <source>
        <dbReference type="EMBL" id="VDO17656.1"/>
    </source>
</evidence>
<sequence>MEKVSDGSMQEWPDSDRLKEALSLVKFDNCYTMPGLK</sequence>
<protein>
    <submittedName>
        <fullName evidence="1 3">Uncharacterized protein</fullName>
    </submittedName>
</protein>
<accession>A0A0R3QHE9</accession>
<keyword evidence="2" id="KW-1185">Reference proteome</keyword>
<dbReference type="STRING" id="42155.A0A0R3QHE9"/>
<evidence type="ECO:0000313" key="3">
    <source>
        <dbReference type="WBParaSite" id="BTMF_0000581401-mRNA-1"/>
    </source>
</evidence>